<dbReference type="GeneID" id="92813432"/>
<dbReference type="PANTHER" id="PTHR24221">
    <property type="entry name" value="ATP-BINDING CASSETTE SUB-FAMILY B"/>
    <property type="match status" value="1"/>
</dbReference>
<dbReference type="RefSeq" id="WP_087070026.1">
    <property type="nucleotide sequence ID" value="NZ_CAUPFC010000015.1"/>
</dbReference>
<evidence type="ECO:0000256" key="3">
    <source>
        <dbReference type="ARBA" id="ARBA00022741"/>
    </source>
</evidence>
<keyword evidence="3" id="KW-0547">Nucleotide-binding</keyword>
<proteinExistence type="predicted"/>
<evidence type="ECO:0000256" key="5">
    <source>
        <dbReference type="ARBA" id="ARBA00022989"/>
    </source>
</evidence>
<feature type="transmembrane region" description="Helical" evidence="7">
    <location>
        <begin position="168"/>
        <end position="188"/>
    </location>
</feature>
<dbReference type="SUPFAM" id="SSF90123">
    <property type="entry name" value="ABC transporter transmembrane region"/>
    <property type="match status" value="1"/>
</dbReference>
<dbReference type="Gene3D" id="1.20.1560.10">
    <property type="entry name" value="ABC transporter type 1, transmembrane domain"/>
    <property type="match status" value="1"/>
</dbReference>
<dbReference type="InterPro" id="IPR027417">
    <property type="entry name" value="P-loop_NTPase"/>
</dbReference>
<feature type="transmembrane region" description="Helical" evidence="7">
    <location>
        <begin position="65"/>
        <end position="86"/>
    </location>
</feature>
<dbReference type="InterPro" id="IPR003593">
    <property type="entry name" value="AAA+_ATPase"/>
</dbReference>
<evidence type="ECO:0000259" key="8">
    <source>
        <dbReference type="PROSITE" id="PS50893"/>
    </source>
</evidence>
<dbReference type="InterPro" id="IPR036640">
    <property type="entry name" value="ABC1_TM_sf"/>
</dbReference>
<dbReference type="PANTHER" id="PTHR24221:SF654">
    <property type="entry name" value="ATP-BINDING CASSETTE SUB-FAMILY B MEMBER 6"/>
    <property type="match status" value="1"/>
</dbReference>
<dbReference type="EMBL" id="JAWNFY010000026">
    <property type="protein sequence ID" value="MDY5147016.1"/>
    <property type="molecule type" value="Genomic_DNA"/>
</dbReference>
<dbReference type="InterPro" id="IPR039421">
    <property type="entry name" value="Type_1_exporter"/>
</dbReference>
<dbReference type="PROSITE" id="PS50929">
    <property type="entry name" value="ABC_TM1F"/>
    <property type="match status" value="1"/>
</dbReference>
<dbReference type="GO" id="GO:0005524">
    <property type="term" value="F:ATP binding"/>
    <property type="evidence" value="ECO:0007669"/>
    <property type="project" value="UniProtKB-KW"/>
</dbReference>
<reference evidence="10 11" key="1">
    <citation type="submission" date="2023-10" db="EMBL/GenBank/DDBJ databases">
        <title>Whole Genome based description of the genera Actinobaculum and Actinotignum reveals a complex phylogenetic relationship within the species included in the genus Actinotignum.</title>
        <authorList>
            <person name="Jensen C.S."/>
            <person name="Dargis R."/>
            <person name="Kemp M."/>
            <person name="Christensen J.J."/>
        </authorList>
    </citation>
    <scope>NUCLEOTIDE SEQUENCE [LARGE SCALE GENOMIC DNA]</scope>
    <source>
        <strain evidence="10 11">SLA_B089</strain>
    </source>
</reference>
<protein>
    <submittedName>
        <fullName evidence="10">ABC transporter ATP-binding protein</fullName>
    </submittedName>
</protein>
<dbReference type="SMART" id="SM00382">
    <property type="entry name" value="AAA"/>
    <property type="match status" value="1"/>
</dbReference>
<sequence>MSHHQGKNAKQDPKATTWQLVAPVRTSMLVSFVIAGIGSGASVIPYIALVGLADDWLGGRGTARIWWWLGLTLVGLLVHHICYNWAVGITHISEAGLRHRLRRRIITHLGALPLGRVRRLGPGEIRKIVVDDTSAIHTLVAHASAELASALVAPLVGGIYLCVLDWRLALLLGGVFVVAVGLAMGIAFRGGDQAVKDYDVAQRKLADATVELVDGIKEIKNYQLPATGVGGRFTTAREENSDASFRWLAGAGKGIAVVSALSQPGVILAWSAPIICWFVWSGWITPASSLAFFTIWLGLPAGLGQLMTLTQNLQGSLRAGEDTAALLAEKPQEVGDYQVPAPAARATPSATTAACATDSAAPSASAPELRFQNVSFGYAPGRPALHDISFTLPPGTLTAVVGPSGAGKTTIGALAARFWDPESGCITLGGHDLREYSRAGLYSQVGTVFQDVSLAAVSVRDNLLLGNREATDAQIQAAAARAHIAARIAALPYGYDTILGEAAVLSGGEAQRLSIARTLLADPPLLILDEASAHQDTHTAQALHQVIAARRGHSSTLVIAHRLSGLAQADQILVIAGGRIVQSGCHDELAATAGLYRDMLKEQGIPC</sequence>
<dbReference type="PROSITE" id="PS50893">
    <property type="entry name" value="ABC_TRANSPORTER_2"/>
    <property type="match status" value="1"/>
</dbReference>
<organism evidence="10 11">
    <name type="scientific">Actinotignum timonense</name>
    <dbReference type="NCBI Taxonomy" id="1870995"/>
    <lineage>
        <taxon>Bacteria</taxon>
        <taxon>Bacillati</taxon>
        <taxon>Actinomycetota</taxon>
        <taxon>Actinomycetes</taxon>
        <taxon>Actinomycetales</taxon>
        <taxon>Actinomycetaceae</taxon>
        <taxon>Actinotignum</taxon>
    </lineage>
</organism>
<dbReference type="Proteomes" id="UP001284901">
    <property type="component" value="Unassembled WGS sequence"/>
</dbReference>
<evidence type="ECO:0000256" key="7">
    <source>
        <dbReference type="SAM" id="Phobius"/>
    </source>
</evidence>
<keyword evidence="6 7" id="KW-0472">Membrane</keyword>
<dbReference type="SUPFAM" id="SSF52540">
    <property type="entry name" value="P-loop containing nucleoside triphosphate hydrolases"/>
    <property type="match status" value="1"/>
</dbReference>
<evidence type="ECO:0000259" key="9">
    <source>
        <dbReference type="PROSITE" id="PS50929"/>
    </source>
</evidence>
<evidence type="ECO:0000256" key="2">
    <source>
        <dbReference type="ARBA" id="ARBA00022692"/>
    </source>
</evidence>
<dbReference type="Gene3D" id="3.40.50.300">
    <property type="entry name" value="P-loop containing nucleotide triphosphate hydrolases"/>
    <property type="match status" value="1"/>
</dbReference>
<comment type="caution">
    <text evidence="10">The sequence shown here is derived from an EMBL/GenBank/DDBJ whole genome shotgun (WGS) entry which is preliminary data.</text>
</comment>
<comment type="subcellular location">
    <subcellularLocation>
        <location evidence="1">Cell membrane</location>
        <topology evidence="1">Multi-pass membrane protein</topology>
    </subcellularLocation>
</comment>
<keyword evidence="11" id="KW-1185">Reference proteome</keyword>
<feature type="domain" description="ABC transmembrane type-1" evidence="9">
    <location>
        <begin position="29"/>
        <end position="315"/>
    </location>
</feature>
<keyword evidence="2 7" id="KW-0812">Transmembrane</keyword>
<dbReference type="InterPro" id="IPR003439">
    <property type="entry name" value="ABC_transporter-like_ATP-bd"/>
</dbReference>
<keyword evidence="5 7" id="KW-1133">Transmembrane helix</keyword>
<dbReference type="InterPro" id="IPR017871">
    <property type="entry name" value="ABC_transporter-like_CS"/>
</dbReference>
<dbReference type="Pfam" id="PF00664">
    <property type="entry name" value="ABC_membrane"/>
    <property type="match status" value="1"/>
</dbReference>
<evidence type="ECO:0000313" key="11">
    <source>
        <dbReference type="Proteomes" id="UP001284901"/>
    </source>
</evidence>
<evidence type="ECO:0000256" key="4">
    <source>
        <dbReference type="ARBA" id="ARBA00022840"/>
    </source>
</evidence>
<feature type="domain" description="ABC transporter" evidence="8">
    <location>
        <begin position="369"/>
        <end position="602"/>
    </location>
</feature>
<gene>
    <name evidence="10" type="ORF">R6P33_08310</name>
</gene>
<feature type="transmembrane region" description="Helical" evidence="7">
    <location>
        <begin position="28"/>
        <end position="53"/>
    </location>
</feature>
<dbReference type="PROSITE" id="PS00211">
    <property type="entry name" value="ABC_TRANSPORTER_1"/>
    <property type="match status" value="1"/>
</dbReference>
<dbReference type="Pfam" id="PF00005">
    <property type="entry name" value="ABC_tran"/>
    <property type="match status" value="1"/>
</dbReference>
<evidence type="ECO:0000313" key="10">
    <source>
        <dbReference type="EMBL" id="MDY5147016.1"/>
    </source>
</evidence>
<accession>A0ABU5GE89</accession>
<evidence type="ECO:0000256" key="6">
    <source>
        <dbReference type="ARBA" id="ARBA00023136"/>
    </source>
</evidence>
<name>A0ABU5GE89_9ACTO</name>
<evidence type="ECO:0000256" key="1">
    <source>
        <dbReference type="ARBA" id="ARBA00004651"/>
    </source>
</evidence>
<keyword evidence="4 10" id="KW-0067">ATP-binding</keyword>
<dbReference type="InterPro" id="IPR011527">
    <property type="entry name" value="ABC1_TM_dom"/>
</dbReference>